<keyword evidence="7" id="KW-0931">ER-Golgi transport</keyword>
<comment type="caution">
    <text evidence="13">The sequence shown here is derived from an EMBL/GenBank/DDBJ whole genome shotgun (WGS) entry which is preliminary data.</text>
</comment>
<evidence type="ECO:0000256" key="8">
    <source>
        <dbReference type="ARBA" id="ARBA00022927"/>
    </source>
</evidence>
<keyword evidence="4" id="KW-0812">Transmembrane</keyword>
<keyword evidence="14" id="KW-1185">Reference proteome</keyword>
<dbReference type="SUPFAM" id="SSF50998">
    <property type="entry name" value="Quinoprotein alcohol dehydrogenase-like"/>
    <property type="match status" value="1"/>
</dbReference>
<dbReference type="GO" id="GO:0015031">
    <property type="term" value="P:protein transport"/>
    <property type="evidence" value="ECO:0007669"/>
    <property type="project" value="UniProtKB-KW"/>
</dbReference>
<feature type="region of interest" description="Disordered" evidence="12">
    <location>
        <begin position="115"/>
        <end position="165"/>
    </location>
</feature>
<dbReference type="InterPro" id="IPR015943">
    <property type="entry name" value="WD40/YVTN_repeat-like_dom_sf"/>
</dbReference>
<proteinExistence type="predicted"/>
<evidence type="ECO:0000256" key="9">
    <source>
        <dbReference type="ARBA" id="ARBA00022989"/>
    </source>
</evidence>
<keyword evidence="3 11" id="KW-0853">WD repeat</keyword>
<evidence type="ECO:0000256" key="6">
    <source>
        <dbReference type="ARBA" id="ARBA00022824"/>
    </source>
</evidence>
<feature type="compositionally biased region" description="Basic and acidic residues" evidence="12">
    <location>
        <begin position="140"/>
        <end position="158"/>
    </location>
</feature>
<gene>
    <name evidence="13" type="ORF">C7M84_003415</name>
</gene>
<evidence type="ECO:0000256" key="10">
    <source>
        <dbReference type="ARBA" id="ARBA00023136"/>
    </source>
</evidence>
<keyword evidence="9" id="KW-1133">Transmembrane helix</keyword>
<evidence type="ECO:0000256" key="7">
    <source>
        <dbReference type="ARBA" id="ARBA00022892"/>
    </source>
</evidence>
<dbReference type="GO" id="GO:0006888">
    <property type="term" value="P:endoplasmic reticulum to Golgi vesicle-mediated transport"/>
    <property type="evidence" value="ECO:0007669"/>
    <property type="project" value="TreeGrafter"/>
</dbReference>
<sequence length="289" mass="32477">MPMTTCETVANLNYPSYAIVSMTGRHIVVGGGGGAAKTGIMNQFDVFELYHDGKQTVGERVLSHDVGDYCITNMAGWAENPKSGKDESPSFMLSVGLEEKCDLIKLTQTIKSMETEEDSTEVQAKNEKGQHKAIRKRRGSERNAEEGTTIAREETEKERKRRKSVNTTLRGEKYFSFIVEKISSTETVSKKQAEEEPYQKCCRVSADHKLLVTGGTDGHVRVWGLPGMTKVKDVKAHEKEVDDLDIKPDGKQQPLRRTAPGNHEECLSSETPFLRRRCLRTPSRLQRRE</sequence>
<dbReference type="EMBL" id="QCYY01001462">
    <property type="protein sequence ID" value="ROT77882.1"/>
    <property type="molecule type" value="Genomic_DNA"/>
</dbReference>
<evidence type="ECO:0000256" key="4">
    <source>
        <dbReference type="ARBA" id="ARBA00022692"/>
    </source>
</evidence>
<dbReference type="STRING" id="6689.A0A423TN68"/>
<keyword evidence="2" id="KW-0813">Transport</keyword>
<evidence type="ECO:0000313" key="13">
    <source>
        <dbReference type="EMBL" id="ROT77882.1"/>
    </source>
</evidence>
<dbReference type="AlphaFoldDB" id="A0A423TN68"/>
<feature type="repeat" description="WD" evidence="11">
    <location>
        <begin position="205"/>
        <end position="233"/>
    </location>
</feature>
<keyword evidence="6" id="KW-0256">Endoplasmic reticulum</keyword>
<dbReference type="InterPro" id="IPR045260">
    <property type="entry name" value="Sec12-like"/>
</dbReference>
<evidence type="ECO:0000256" key="2">
    <source>
        <dbReference type="ARBA" id="ARBA00022448"/>
    </source>
</evidence>
<dbReference type="PANTHER" id="PTHR23284">
    <property type="entry name" value="PROLACTIN REGULATORY ELEMENT BINDING PROTEIN"/>
    <property type="match status" value="1"/>
</dbReference>
<dbReference type="GO" id="GO:0005085">
    <property type="term" value="F:guanyl-nucleotide exchange factor activity"/>
    <property type="evidence" value="ECO:0007669"/>
    <property type="project" value="InterPro"/>
</dbReference>
<comment type="subcellular location">
    <subcellularLocation>
        <location evidence="1">Endoplasmic reticulum membrane</location>
        <topology evidence="1">Single-pass membrane protein</topology>
    </subcellularLocation>
</comment>
<dbReference type="Gene3D" id="2.130.10.10">
    <property type="entry name" value="YVTN repeat-like/Quinoprotein amine dehydrogenase"/>
    <property type="match status" value="1"/>
</dbReference>
<dbReference type="GO" id="GO:0005789">
    <property type="term" value="C:endoplasmic reticulum membrane"/>
    <property type="evidence" value="ECO:0007669"/>
    <property type="project" value="UniProtKB-SubCell"/>
</dbReference>
<name>A0A423TN68_PENVA</name>
<dbReference type="OrthoDB" id="2013972at2759"/>
<evidence type="ECO:0000256" key="5">
    <source>
        <dbReference type="ARBA" id="ARBA00022737"/>
    </source>
</evidence>
<dbReference type="Pfam" id="PF00400">
    <property type="entry name" value="WD40"/>
    <property type="match status" value="1"/>
</dbReference>
<evidence type="ECO:0000256" key="1">
    <source>
        <dbReference type="ARBA" id="ARBA00004389"/>
    </source>
</evidence>
<evidence type="ECO:0000313" key="14">
    <source>
        <dbReference type="Proteomes" id="UP000283509"/>
    </source>
</evidence>
<keyword evidence="5" id="KW-0677">Repeat</keyword>
<evidence type="ECO:0000256" key="11">
    <source>
        <dbReference type="PROSITE-ProRule" id="PRU00221"/>
    </source>
</evidence>
<organism evidence="13 14">
    <name type="scientific">Penaeus vannamei</name>
    <name type="common">Whiteleg shrimp</name>
    <name type="synonym">Litopenaeus vannamei</name>
    <dbReference type="NCBI Taxonomy" id="6689"/>
    <lineage>
        <taxon>Eukaryota</taxon>
        <taxon>Metazoa</taxon>
        <taxon>Ecdysozoa</taxon>
        <taxon>Arthropoda</taxon>
        <taxon>Crustacea</taxon>
        <taxon>Multicrustacea</taxon>
        <taxon>Malacostraca</taxon>
        <taxon>Eumalacostraca</taxon>
        <taxon>Eucarida</taxon>
        <taxon>Decapoda</taxon>
        <taxon>Dendrobranchiata</taxon>
        <taxon>Penaeoidea</taxon>
        <taxon>Penaeidae</taxon>
        <taxon>Penaeus</taxon>
    </lineage>
</organism>
<evidence type="ECO:0000256" key="3">
    <source>
        <dbReference type="ARBA" id="ARBA00022574"/>
    </source>
</evidence>
<protein>
    <submittedName>
        <fullName evidence="13">Prolactin regulatory element-binding protein</fullName>
    </submittedName>
</protein>
<dbReference type="Proteomes" id="UP000283509">
    <property type="component" value="Unassembled WGS sequence"/>
</dbReference>
<feature type="region of interest" description="Disordered" evidence="12">
    <location>
        <begin position="243"/>
        <end position="269"/>
    </location>
</feature>
<evidence type="ECO:0000256" key="12">
    <source>
        <dbReference type="SAM" id="MobiDB-lite"/>
    </source>
</evidence>
<dbReference type="PANTHER" id="PTHR23284:SF0">
    <property type="entry name" value="PROLACTIN REGULATORY ELEMENT-BINDING PROTEIN"/>
    <property type="match status" value="1"/>
</dbReference>
<dbReference type="InterPro" id="IPR001680">
    <property type="entry name" value="WD40_rpt"/>
</dbReference>
<reference evidence="13 14" key="1">
    <citation type="submission" date="2018-04" db="EMBL/GenBank/DDBJ databases">
        <authorList>
            <person name="Zhang X."/>
            <person name="Yuan J."/>
            <person name="Li F."/>
            <person name="Xiang J."/>
        </authorList>
    </citation>
    <scope>NUCLEOTIDE SEQUENCE [LARGE SCALE GENOMIC DNA]</scope>
    <source>
        <tissue evidence="13">Muscle</tissue>
    </source>
</reference>
<accession>A0A423TN68</accession>
<keyword evidence="10" id="KW-0472">Membrane</keyword>
<dbReference type="GO" id="GO:0003400">
    <property type="term" value="P:regulation of COPII vesicle coating"/>
    <property type="evidence" value="ECO:0007669"/>
    <property type="project" value="TreeGrafter"/>
</dbReference>
<reference evidence="13 14" key="2">
    <citation type="submission" date="2019-01" db="EMBL/GenBank/DDBJ databases">
        <title>The decoding of complex shrimp genome reveals the adaptation for benthos swimmer, frequently molting mechanism and breeding impact on genome.</title>
        <authorList>
            <person name="Sun Y."/>
            <person name="Gao Y."/>
            <person name="Yu Y."/>
        </authorList>
    </citation>
    <scope>NUCLEOTIDE SEQUENCE [LARGE SCALE GENOMIC DNA]</scope>
    <source>
        <tissue evidence="13">Muscle</tissue>
    </source>
</reference>
<keyword evidence="8" id="KW-0653">Protein transport</keyword>
<dbReference type="InterPro" id="IPR011047">
    <property type="entry name" value="Quinoprotein_ADH-like_sf"/>
</dbReference>
<dbReference type="PROSITE" id="PS50082">
    <property type="entry name" value="WD_REPEATS_2"/>
    <property type="match status" value="1"/>
</dbReference>